<protein>
    <submittedName>
        <fullName evidence="1">Uncharacterized protein</fullName>
    </submittedName>
</protein>
<name>A0A848AWB8_9BACT</name>
<gene>
    <name evidence="1" type="ORF">HF882_04450</name>
</gene>
<evidence type="ECO:0000313" key="2">
    <source>
        <dbReference type="Proteomes" id="UP000576225"/>
    </source>
</evidence>
<comment type="caution">
    <text evidence="1">The sequence shown here is derived from an EMBL/GenBank/DDBJ whole genome shotgun (WGS) entry which is preliminary data.</text>
</comment>
<dbReference type="RefSeq" id="WP_168961759.1">
    <property type="nucleotide sequence ID" value="NZ_CALXNT010000048.1"/>
</dbReference>
<dbReference type="Proteomes" id="UP000576225">
    <property type="component" value="Unassembled WGS sequence"/>
</dbReference>
<sequence>MKLMYHYGIMCDWKAEMNLRTPKTRSGITGIGPTDFHGSSKVAAQHYGNHACS</sequence>
<dbReference type="AlphaFoldDB" id="A0A848AWB8"/>
<evidence type="ECO:0000313" key="1">
    <source>
        <dbReference type="EMBL" id="NMD85830.1"/>
    </source>
</evidence>
<dbReference type="EMBL" id="JABAEW010000006">
    <property type="protein sequence ID" value="NMD85830.1"/>
    <property type="molecule type" value="Genomic_DNA"/>
</dbReference>
<reference evidence="1 2" key="1">
    <citation type="submission" date="2020-04" db="EMBL/GenBank/DDBJ databases">
        <authorList>
            <person name="Hitch T.C.A."/>
            <person name="Wylensek D."/>
            <person name="Clavel T."/>
        </authorList>
    </citation>
    <scope>NUCLEOTIDE SEQUENCE [LARGE SCALE GENOMIC DNA]</scope>
    <source>
        <strain evidence="1 2">COR2-253-APC-1A</strain>
    </source>
</reference>
<accession>A0A848AWB8</accession>
<organism evidence="1 2">
    <name type="scientific">Victivallis vadensis</name>
    <dbReference type="NCBI Taxonomy" id="172901"/>
    <lineage>
        <taxon>Bacteria</taxon>
        <taxon>Pseudomonadati</taxon>
        <taxon>Lentisphaerota</taxon>
        <taxon>Lentisphaeria</taxon>
        <taxon>Victivallales</taxon>
        <taxon>Victivallaceae</taxon>
        <taxon>Victivallis</taxon>
    </lineage>
</organism>
<proteinExistence type="predicted"/>